<dbReference type="GO" id="GO:0009927">
    <property type="term" value="F:histidine phosphotransfer kinase activity"/>
    <property type="evidence" value="ECO:0007669"/>
    <property type="project" value="TreeGrafter"/>
</dbReference>
<keyword evidence="3" id="KW-0808">Transferase</keyword>
<dbReference type="PANTHER" id="PTHR43047:SF72">
    <property type="entry name" value="OSMOSENSING HISTIDINE PROTEIN KINASE SLN1"/>
    <property type="match status" value="1"/>
</dbReference>
<gene>
    <name evidence="6" type="ORF">S03H2_38168</name>
</gene>
<dbReference type="InterPro" id="IPR005467">
    <property type="entry name" value="His_kinase_dom"/>
</dbReference>
<dbReference type="EMBL" id="BARU01023525">
    <property type="protein sequence ID" value="GAH54144.1"/>
    <property type="molecule type" value="Genomic_DNA"/>
</dbReference>
<sequence>SSYLKSPGRFVYVEIRDTGVGMTQNFIGNHLFKPFTTTKEKGLGLALYSAQEIVRLHGGEIEVESRPGQGTMFRIKLPVCSRGLGEVMKRKQLGQYLLDMRVISEEELKEAMQIQATDNRKIGNILIDMGYVRKREVARALEKQKEAERRALELFMRDRL</sequence>
<proteinExistence type="predicted"/>
<evidence type="ECO:0000256" key="1">
    <source>
        <dbReference type="ARBA" id="ARBA00000085"/>
    </source>
</evidence>
<comment type="catalytic activity">
    <reaction evidence="1">
        <text>ATP + protein L-histidine = ADP + protein N-phospho-L-histidine.</text>
        <dbReference type="EC" id="2.7.13.3"/>
    </reaction>
</comment>
<comment type="caution">
    <text evidence="6">The sequence shown here is derived from an EMBL/GenBank/DDBJ whole genome shotgun (WGS) entry which is preliminary data.</text>
</comment>
<dbReference type="SUPFAM" id="SSF55874">
    <property type="entry name" value="ATPase domain of HSP90 chaperone/DNA topoisomerase II/histidine kinase"/>
    <property type="match status" value="1"/>
</dbReference>
<dbReference type="InterPro" id="IPR004358">
    <property type="entry name" value="Sig_transdc_His_kin-like_C"/>
</dbReference>
<dbReference type="AlphaFoldDB" id="X1HJY6"/>
<protein>
    <recommendedName>
        <fullName evidence="2">histidine kinase</fullName>
        <ecNumber evidence="2">2.7.13.3</ecNumber>
    </recommendedName>
</protein>
<dbReference type="PROSITE" id="PS50109">
    <property type="entry name" value="HIS_KIN"/>
    <property type="match status" value="1"/>
</dbReference>
<dbReference type="PROSITE" id="PS50890">
    <property type="entry name" value="PUA"/>
    <property type="match status" value="1"/>
</dbReference>
<evidence type="ECO:0000256" key="4">
    <source>
        <dbReference type="ARBA" id="ARBA00022777"/>
    </source>
</evidence>
<dbReference type="PRINTS" id="PR00344">
    <property type="entry name" value="BCTRLSENSOR"/>
</dbReference>
<dbReference type="InterPro" id="IPR037257">
    <property type="entry name" value="T2SS_E_N_sf"/>
</dbReference>
<organism evidence="6">
    <name type="scientific">marine sediment metagenome</name>
    <dbReference type="NCBI Taxonomy" id="412755"/>
    <lineage>
        <taxon>unclassified sequences</taxon>
        <taxon>metagenomes</taxon>
        <taxon>ecological metagenomes</taxon>
    </lineage>
</organism>
<evidence type="ECO:0000256" key="3">
    <source>
        <dbReference type="ARBA" id="ARBA00022679"/>
    </source>
</evidence>
<evidence type="ECO:0000256" key="2">
    <source>
        <dbReference type="ARBA" id="ARBA00012438"/>
    </source>
</evidence>
<feature type="domain" description="Histidine kinase" evidence="5">
    <location>
        <begin position="1"/>
        <end position="81"/>
    </location>
</feature>
<dbReference type="InterPro" id="IPR003594">
    <property type="entry name" value="HATPase_dom"/>
</dbReference>
<dbReference type="Pfam" id="PF02518">
    <property type="entry name" value="HATPase_c"/>
    <property type="match status" value="1"/>
</dbReference>
<dbReference type="InterPro" id="IPR036890">
    <property type="entry name" value="HATPase_C_sf"/>
</dbReference>
<accession>X1HJY6</accession>
<keyword evidence="4" id="KW-0418">Kinase</keyword>
<dbReference type="Gene3D" id="3.30.565.10">
    <property type="entry name" value="Histidine kinase-like ATPase, C-terminal domain"/>
    <property type="match status" value="1"/>
</dbReference>
<dbReference type="PANTHER" id="PTHR43047">
    <property type="entry name" value="TWO-COMPONENT HISTIDINE PROTEIN KINASE"/>
    <property type="match status" value="1"/>
</dbReference>
<evidence type="ECO:0000313" key="6">
    <source>
        <dbReference type="EMBL" id="GAH54144.1"/>
    </source>
</evidence>
<dbReference type="GO" id="GO:0000155">
    <property type="term" value="F:phosphorelay sensor kinase activity"/>
    <property type="evidence" value="ECO:0007669"/>
    <property type="project" value="TreeGrafter"/>
</dbReference>
<dbReference type="EC" id="2.7.13.3" evidence="2"/>
<reference evidence="6" key="1">
    <citation type="journal article" date="2014" name="Front. Microbiol.">
        <title>High frequency of phylogenetically diverse reductive dehalogenase-homologous genes in deep subseafloor sedimentary metagenomes.</title>
        <authorList>
            <person name="Kawai M."/>
            <person name="Futagami T."/>
            <person name="Toyoda A."/>
            <person name="Takaki Y."/>
            <person name="Nishi S."/>
            <person name="Hori S."/>
            <person name="Arai W."/>
            <person name="Tsubouchi T."/>
            <person name="Morono Y."/>
            <person name="Uchiyama I."/>
            <person name="Ito T."/>
            <person name="Fujiyama A."/>
            <person name="Inagaki F."/>
            <person name="Takami H."/>
        </authorList>
    </citation>
    <scope>NUCLEOTIDE SEQUENCE</scope>
    <source>
        <strain evidence="6">Expedition CK06-06</strain>
    </source>
</reference>
<dbReference type="SUPFAM" id="SSF160246">
    <property type="entry name" value="EspE N-terminal domain-like"/>
    <property type="match status" value="1"/>
</dbReference>
<dbReference type="GO" id="GO:0005886">
    <property type="term" value="C:plasma membrane"/>
    <property type="evidence" value="ECO:0007669"/>
    <property type="project" value="TreeGrafter"/>
</dbReference>
<feature type="non-terminal residue" evidence="6">
    <location>
        <position position="1"/>
    </location>
</feature>
<evidence type="ECO:0000259" key="5">
    <source>
        <dbReference type="PROSITE" id="PS50109"/>
    </source>
</evidence>
<name>X1HJY6_9ZZZZ</name>